<protein>
    <recommendedName>
        <fullName evidence="1">Cell division coordinator CpoB</fullName>
    </recommendedName>
</protein>
<dbReference type="RefSeq" id="WP_316702986.1">
    <property type="nucleotide sequence ID" value="NZ_CP136336.1"/>
</dbReference>
<dbReference type="InterPro" id="IPR011990">
    <property type="entry name" value="TPR-like_helical_dom_sf"/>
</dbReference>
<feature type="signal peptide" evidence="1">
    <location>
        <begin position="1"/>
        <end position="27"/>
    </location>
</feature>
<keyword evidence="2" id="KW-0802">TPR repeat</keyword>
<dbReference type="EMBL" id="CP136336">
    <property type="protein sequence ID" value="WOB10088.1"/>
    <property type="molecule type" value="Genomic_DNA"/>
</dbReference>
<comment type="function">
    <text evidence="1">Mediates coordination of peptidoglycan synthesis and outer membrane constriction during cell division.</text>
</comment>
<keyword evidence="1" id="KW-0574">Periplasm</keyword>
<feature type="chain" id="PRO_5044899001" description="Cell division coordinator CpoB" evidence="1">
    <location>
        <begin position="28"/>
        <end position="270"/>
    </location>
</feature>
<dbReference type="Proteomes" id="UP001303946">
    <property type="component" value="Chromosome"/>
</dbReference>
<evidence type="ECO:0000313" key="4">
    <source>
        <dbReference type="Proteomes" id="UP001303946"/>
    </source>
</evidence>
<dbReference type="SMART" id="SM00028">
    <property type="entry name" value="TPR"/>
    <property type="match status" value="2"/>
</dbReference>
<dbReference type="InterPro" id="IPR014162">
    <property type="entry name" value="CpoB_C"/>
</dbReference>
<dbReference type="NCBIfam" id="TIGR02795">
    <property type="entry name" value="tol_pal_ybgF"/>
    <property type="match status" value="1"/>
</dbReference>
<dbReference type="PROSITE" id="PS50005">
    <property type="entry name" value="TPR"/>
    <property type="match status" value="1"/>
</dbReference>
<dbReference type="HAMAP" id="MF_02066">
    <property type="entry name" value="CpoB"/>
    <property type="match status" value="1"/>
</dbReference>
<dbReference type="Gene3D" id="6.10.250.3110">
    <property type="match status" value="1"/>
</dbReference>
<keyword evidence="1" id="KW-0132">Cell division</keyword>
<dbReference type="SUPFAM" id="SSF48452">
    <property type="entry name" value="TPR-like"/>
    <property type="match status" value="1"/>
</dbReference>
<evidence type="ECO:0000256" key="1">
    <source>
        <dbReference type="HAMAP-Rule" id="MF_02066"/>
    </source>
</evidence>
<sequence length="270" mass="30552" precursor="true">MNRPLTMRGRPAVWALLLALAAPAAHAGLFDDDEARKAILDMRQRQEQGDAKLRAAMAENQAQLLEQISQLRRSLLDLNNQLETVRAEMARMRGQDEQLQRDVTELQRVQGDLQKAQKDVQQGVEDRIRKLEPVKVSVDGREFLVDPEERRQYEDAMALLRKSEFAAASAAFAAFAKRYPASGYMPSLQFWRGNAQYAMREYREAINSFRALLSTAPDHVRAPESLLAIANCQMELKDNKGARRTIDELVKAYPKSEAAQAGKERLASLR</sequence>
<dbReference type="Pfam" id="PF14559">
    <property type="entry name" value="TPR_19"/>
    <property type="match status" value="1"/>
</dbReference>
<gene>
    <name evidence="3" type="primary">ybgF</name>
    <name evidence="1" type="synonym">cpoB</name>
    <name evidence="3" type="ORF">RXV79_08470</name>
</gene>
<evidence type="ECO:0000256" key="2">
    <source>
        <dbReference type="PROSITE-ProRule" id="PRU00339"/>
    </source>
</evidence>
<keyword evidence="1" id="KW-0732">Signal</keyword>
<feature type="coiled-coil region" evidence="1">
    <location>
        <begin position="61"/>
        <end position="119"/>
    </location>
</feature>
<evidence type="ECO:0000313" key="3">
    <source>
        <dbReference type="EMBL" id="WOB10088.1"/>
    </source>
</evidence>
<dbReference type="InterPro" id="IPR019734">
    <property type="entry name" value="TPR_rpt"/>
</dbReference>
<keyword evidence="1" id="KW-0175">Coiled coil</keyword>
<keyword evidence="4" id="KW-1185">Reference proteome</keyword>
<feature type="repeat" description="TPR" evidence="2">
    <location>
        <begin position="186"/>
        <end position="219"/>
    </location>
</feature>
<keyword evidence="1" id="KW-0131">Cell cycle</keyword>
<proteinExistence type="inferred from homology"/>
<accession>A0ABZ0CYW4</accession>
<name>A0ABZ0CYW4_9BURK</name>
<comment type="subcellular location">
    <subcellularLocation>
        <location evidence="1">Periplasm</location>
    </subcellularLocation>
</comment>
<dbReference type="InterPro" id="IPR034706">
    <property type="entry name" value="CpoB"/>
</dbReference>
<comment type="similarity">
    <text evidence="1">Belongs to the CpoB family.</text>
</comment>
<organism evidence="3 4">
    <name type="scientific">Piscinibacter gummiphilus</name>
    <dbReference type="NCBI Taxonomy" id="946333"/>
    <lineage>
        <taxon>Bacteria</taxon>
        <taxon>Pseudomonadati</taxon>
        <taxon>Pseudomonadota</taxon>
        <taxon>Betaproteobacteria</taxon>
        <taxon>Burkholderiales</taxon>
        <taxon>Sphaerotilaceae</taxon>
        <taxon>Piscinibacter</taxon>
    </lineage>
</organism>
<dbReference type="Gene3D" id="1.25.40.10">
    <property type="entry name" value="Tetratricopeptide repeat domain"/>
    <property type="match status" value="1"/>
</dbReference>
<reference evidence="3 4" key="1">
    <citation type="submission" date="2023-10" db="EMBL/GenBank/DDBJ databases">
        <title>Bacteria for the degradation of biodegradable plastic PBAT(Polybutylene adipate terephthalate).</title>
        <authorList>
            <person name="Weon H.-Y."/>
            <person name="Yeon J."/>
        </authorList>
    </citation>
    <scope>NUCLEOTIDE SEQUENCE [LARGE SCALE GENOMIC DNA]</scope>
    <source>
        <strain evidence="3 4">SBD 7-3</strain>
    </source>
</reference>